<keyword evidence="2" id="KW-1185">Reference proteome</keyword>
<proteinExistence type="predicted"/>
<dbReference type="STRING" id="1927124.BST13_05255"/>
<evidence type="ECO:0008006" key="3">
    <source>
        <dbReference type="Google" id="ProtNLM"/>
    </source>
</evidence>
<organism evidence="1 2">
    <name type="scientific">Mycobacterium aquaticum</name>
    <dbReference type="NCBI Taxonomy" id="1927124"/>
    <lineage>
        <taxon>Bacteria</taxon>
        <taxon>Bacillati</taxon>
        <taxon>Actinomycetota</taxon>
        <taxon>Actinomycetes</taxon>
        <taxon>Mycobacteriales</taxon>
        <taxon>Mycobacteriaceae</taxon>
        <taxon>Mycobacterium</taxon>
    </lineage>
</organism>
<dbReference type="Gene3D" id="1.10.10.2390">
    <property type="match status" value="1"/>
</dbReference>
<evidence type="ECO:0000313" key="1">
    <source>
        <dbReference type="EMBL" id="ORA38774.1"/>
    </source>
</evidence>
<dbReference type="Proteomes" id="UP000192448">
    <property type="component" value="Unassembled WGS sequence"/>
</dbReference>
<dbReference type="Gene3D" id="6.10.140.2080">
    <property type="match status" value="1"/>
</dbReference>
<comment type="caution">
    <text evidence="1">The sequence shown here is derived from an EMBL/GenBank/DDBJ whole genome shotgun (WGS) entry which is preliminary data.</text>
</comment>
<dbReference type="EMBL" id="MVHF01000003">
    <property type="protein sequence ID" value="ORA38774.1"/>
    <property type="molecule type" value="Genomic_DNA"/>
</dbReference>
<accession>A0A1X0B8X1</accession>
<dbReference type="InterPro" id="IPR021784">
    <property type="entry name" value="DUF3349"/>
</dbReference>
<gene>
    <name evidence="1" type="ORF">BST13_05255</name>
</gene>
<name>A0A1X0B8X1_9MYCO</name>
<evidence type="ECO:0000313" key="2">
    <source>
        <dbReference type="Proteomes" id="UP000192448"/>
    </source>
</evidence>
<dbReference type="AlphaFoldDB" id="A0A1X0B8X1"/>
<dbReference type="Pfam" id="PF11829">
    <property type="entry name" value="DUF3349"/>
    <property type="match status" value="1"/>
</dbReference>
<reference evidence="1 2" key="1">
    <citation type="submission" date="2017-02" db="EMBL/GenBank/DDBJ databases">
        <title>The new phylogeny of genus Mycobacterium.</title>
        <authorList>
            <person name="Tortoli E."/>
            <person name="Trovato A."/>
            <person name="Cirillo D.M."/>
        </authorList>
    </citation>
    <scope>NUCLEOTIDE SEQUENCE [LARGE SCALE GENOMIC DNA]</scope>
    <source>
        <strain evidence="1 2">RW6</strain>
    </source>
</reference>
<dbReference type="OrthoDB" id="4350726at2"/>
<protein>
    <recommendedName>
        <fullName evidence="3">DUF3349 domain-containing protein</fullName>
    </recommendedName>
</protein>
<sequence length="98" mass="10622">MTISAIVARVVGFLRAGYPEGVPSTDFVPLLALLQRQLSDDEVRQVAAQLIADGQLPVSVTDIEVAITKAIDTMPSQHDVQRVSDRLRAGGWTVTEHL</sequence>